<evidence type="ECO:0000313" key="2">
    <source>
        <dbReference type="EMBL" id="GFR97808.1"/>
    </source>
</evidence>
<reference evidence="2 3" key="1">
    <citation type="journal article" date="2021" name="Elife">
        <title>Chloroplast acquisition without the gene transfer in kleptoplastic sea slugs, Plakobranchus ocellatus.</title>
        <authorList>
            <person name="Maeda T."/>
            <person name="Takahashi S."/>
            <person name="Yoshida T."/>
            <person name="Shimamura S."/>
            <person name="Takaki Y."/>
            <person name="Nagai Y."/>
            <person name="Toyoda A."/>
            <person name="Suzuki Y."/>
            <person name="Arimoto A."/>
            <person name="Ishii H."/>
            <person name="Satoh N."/>
            <person name="Nishiyama T."/>
            <person name="Hasebe M."/>
            <person name="Maruyama T."/>
            <person name="Minagawa J."/>
            <person name="Obokata J."/>
            <person name="Shigenobu S."/>
        </authorList>
    </citation>
    <scope>NUCLEOTIDE SEQUENCE [LARGE SCALE GENOMIC DNA]</scope>
</reference>
<sequence>MPNGSDQGNTTSKIASSKKNEPPHLRRKKARLNYWTTTNINPTNPAKEIYSNPFKQTSAASIKNLSPVSTDAAEQTLQDLQDIIIKKEDIMSRTPDIPPRTLEAINTDAYLSTILGRKKNSQTEKNLRQQL</sequence>
<dbReference type="EMBL" id="BMAT01002039">
    <property type="protein sequence ID" value="GFR97808.1"/>
    <property type="molecule type" value="Genomic_DNA"/>
</dbReference>
<gene>
    <name evidence="2" type="ORF">ElyMa_001003000</name>
</gene>
<dbReference type="AlphaFoldDB" id="A0AAV4HHT9"/>
<evidence type="ECO:0000313" key="3">
    <source>
        <dbReference type="Proteomes" id="UP000762676"/>
    </source>
</evidence>
<feature type="region of interest" description="Disordered" evidence="1">
    <location>
        <begin position="1"/>
        <end position="30"/>
    </location>
</feature>
<feature type="compositionally biased region" description="Polar residues" evidence="1">
    <location>
        <begin position="1"/>
        <end position="17"/>
    </location>
</feature>
<name>A0AAV4HHT9_9GAST</name>
<proteinExistence type="predicted"/>
<evidence type="ECO:0000256" key="1">
    <source>
        <dbReference type="SAM" id="MobiDB-lite"/>
    </source>
</evidence>
<accession>A0AAV4HHT9</accession>
<comment type="caution">
    <text evidence="2">The sequence shown here is derived from an EMBL/GenBank/DDBJ whole genome shotgun (WGS) entry which is preliminary data.</text>
</comment>
<organism evidence="2 3">
    <name type="scientific">Elysia marginata</name>
    <dbReference type="NCBI Taxonomy" id="1093978"/>
    <lineage>
        <taxon>Eukaryota</taxon>
        <taxon>Metazoa</taxon>
        <taxon>Spiralia</taxon>
        <taxon>Lophotrochozoa</taxon>
        <taxon>Mollusca</taxon>
        <taxon>Gastropoda</taxon>
        <taxon>Heterobranchia</taxon>
        <taxon>Euthyneura</taxon>
        <taxon>Panpulmonata</taxon>
        <taxon>Sacoglossa</taxon>
        <taxon>Placobranchoidea</taxon>
        <taxon>Plakobranchidae</taxon>
        <taxon>Elysia</taxon>
    </lineage>
</organism>
<keyword evidence="3" id="KW-1185">Reference proteome</keyword>
<protein>
    <submittedName>
        <fullName evidence="2">Uncharacterized protein</fullName>
    </submittedName>
</protein>
<dbReference type="Proteomes" id="UP000762676">
    <property type="component" value="Unassembled WGS sequence"/>
</dbReference>